<organism evidence="5 6">
    <name type="scientific">Streptomyces zagrosensis</name>
    <dbReference type="NCBI Taxonomy" id="1042984"/>
    <lineage>
        <taxon>Bacteria</taxon>
        <taxon>Bacillati</taxon>
        <taxon>Actinomycetota</taxon>
        <taxon>Actinomycetes</taxon>
        <taxon>Kitasatosporales</taxon>
        <taxon>Streptomycetaceae</taxon>
        <taxon>Streptomyces</taxon>
    </lineage>
</organism>
<dbReference type="InterPro" id="IPR020904">
    <property type="entry name" value="Sc_DH/Rdtase_CS"/>
</dbReference>
<dbReference type="PANTHER" id="PTHR42901">
    <property type="entry name" value="ALCOHOL DEHYDROGENASE"/>
    <property type="match status" value="1"/>
</dbReference>
<proteinExistence type="inferred from homology"/>
<feature type="domain" description="Ketoreductase" evidence="4">
    <location>
        <begin position="4"/>
        <end position="198"/>
    </location>
</feature>
<dbReference type="PRINTS" id="PR00080">
    <property type="entry name" value="SDRFAMILY"/>
</dbReference>
<dbReference type="PRINTS" id="PR00081">
    <property type="entry name" value="GDHRDH"/>
</dbReference>
<comment type="caution">
    <text evidence="5">The sequence shown here is derived from an EMBL/GenBank/DDBJ whole genome shotgun (WGS) entry which is preliminary data.</text>
</comment>
<dbReference type="SMART" id="SM00822">
    <property type="entry name" value="PKS_KR"/>
    <property type="match status" value="1"/>
</dbReference>
<dbReference type="SUPFAM" id="SSF51735">
    <property type="entry name" value="NAD(P)-binding Rossmann-fold domains"/>
    <property type="match status" value="1"/>
</dbReference>
<name>A0A7W9V186_9ACTN</name>
<dbReference type="FunFam" id="3.40.50.720:FF:000047">
    <property type="entry name" value="NADP-dependent L-serine/L-allo-threonine dehydrogenase"/>
    <property type="match status" value="1"/>
</dbReference>
<accession>A0A7W9V186</accession>
<dbReference type="PROSITE" id="PS00061">
    <property type="entry name" value="ADH_SHORT"/>
    <property type="match status" value="1"/>
</dbReference>
<keyword evidence="6" id="KW-1185">Reference proteome</keyword>
<gene>
    <name evidence="5" type="ORF">FHS42_005080</name>
</gene>
<sequence>MAAPTAVITGASSGIGAATARRLAATGYRVVLTARRADRIEALAAELTAAGQQAVAYPLDVTDRAAVNAFAASLNAYPSIDVLVNNAGGALGADPVATADPDDWRTMYETNVLGTLHLTQALLPALTASADHPGAGAGGGAGTVVIVSSTAGHATYEGGAGYAAAKHGAHVLAETLRLELCGTPVRVIEIAPGMVKTEEFATTRFRGDQQKADAVYAGVAEPLTADDVADTIGWAVTRPSHVNVDLLVLRPRAQASNSKVHRES</sequence>
<dbReference type="PANTHER" id="PTHR42901:SF1">
    <property type="entry name" value="ALCOHOL DEHYDROGENASE"/>
    <property type="match status" value="1"/>
</dbReference>
<dbReference type="Pfam" id="PF00106">
    <property type="entry name" value="adh_short"/>
    <property type="match status" value="1"/>
</dbReference>
<comment type="similarity">
    <text evidence="1 3">Belongs to the short-chain dehydrogenases/reductases (SDR) family.</text>
</comment>
<keyword evidence="2" id="KW-0560">Oxidoreductase</keyword>
<dbReference type="Proteomes" id="UP000588098">
    <property type="component" value="Unassembled WGS sequence"/>
</dbReference>
<dbReference type="InterPro" id="IPR002347">
    <property type="entry name" value="SDR_fam"/>
</dbReference>
<protein>
    <submittedName>
        <fullName evidence="5">NADP-dependent 3-hydroxy acid dehydrogenase YdfG</fullName>
    </submittedName>
</protein>
<dbReference type="EMBL" id="JACHJL010000014">
    <property type="protein sequence ID" value="MBB5937996.1"/>
    <property type="molecule type" value="Genomic_DNA"/>
</dbReference>
<evidence type="ECO:0000256" key="2">
    <source>
        <dbReference type="ARBA" id="ARBA00023002"/>
    </source>
</evidence>
<evidence type="ECO:0000256" key="3">
    <source>
        <dbReference type="RuleBase" id="RU000363"/>
    </source>
</evidence>
<dbReference type="AlphaFoldDB" id="A0A7W9V186"/>
<evidence type="ECO:0000313" key="5">
    <source>
        <dbReference type="EMBL" id="MBB5937996.1"/>
    </source>
</evidence>
<dbReference type="InterPro" id="IPR036291">
    <property type="entry name" value="NAD(P)-bd_dom_sf"/>
</dbReference>
<evidence type="ECO:0000313" key="6">
    <source>
        <dbReference type="Proteomes" id="UP000588098"/>
    </source>
</evidence>
<evidence type="ECO:0000256" key="1">
    <source>
        <dbReference type="ARBA" id="ARBA00006484"/>
    </source>
</evidence>
<dbReference type="Gene3D" id="3.40.50.720">
    <property type="entry name" value="NAD(P)-binding Rossmann-like Domain"/>
    <property type="match status" value="1"/>
</dbReference>
<dbReference type="InterPro" id="IPR057326">
    <property type="entry name" value="KR_dom"/>
</dbReference>
<evidence type="ECO:0000259" key="4">
    <source>
        <dbReference type="SMART" id="SM00822"/>
    </source>
</evidence>
<dbReference type="RefSeq" id="WP_184575429.1">
    <property type="nucleotide sequence ID" value="NZ_JACHJL010000014.1"/>
</dbReference>
<dbReference type="GO" id="GO:0016616">
    <property type="term" value="F:oxidoreductase activity, acting on the CH-OH group of donors, NAD or NADP as acceptor"/>
    <property type="evidence" value="ECO:0007669"/>
    <property type="project" value="UniProtKB-ARBA"/>
</dbReference>
<reference evidence="5 6" key="1">
    <citation type="submission" date="2020-08" db="EMBL/GenBank/DDBJ databases">
        <title>Genomic Encyclopedia of Type Strains, Phase III (KMG-III): the genomes of soil and plant-associated and newly described type strains.</title>
        <authorList>
            <person name="Whitman W."/>
        </authorList>
    </citation>
    <scope>NUCLEOTIDE SEQUENCE [LARGE SCALE GENOMIC DNA]</scope>
    <source>
        <strain evidence="5 6">CECT 8305</strain>
    </source>
</reference>